<dbReference type="Pfam" id="PF00497">
    <property type="entry name" value="SBP_bac_3"/>
    <property type="match status" value="1"/>
</dbReference>
<evidence type="ECO:0000313" key="3">
    <source>
        <dbReference type="EMBL" id="GAA3948560.1"/>
    </source>
</evidence>
<organism evidence="3 4">
    <name type="scientific">Allohahella marinimesophila</name>
    <dbReference type="NCBI Taxonomy" id="1054972"/>
    <lineage>
        <taxon>Bacteria</taxon>
        <taxon>Pseudomonadati</taxon>
        <taxon>Pseudomonadota</taxon>
        <taxon>Gammaproteobacteria</taxon>
        <taxon>Oceanospirillales</taxon>
        <taxon>Hahellaceae</taxon>
        <taxon>Allohahella</taxon>
    </lineage>
</organism>
<dbReference type="InterPro" id="IPR001638">
    <property type="entry name" value="Solute-binding_3/MltF_N"/>
</dbReference>
<gene>
    <name evidence="3" type="ORF">GCM10022278_04710</name>
</gene>
<evidence type="ECO:0000259" key="2">
    <source>
        <dbReference type="Pfam" id="PF00497"/>
    </source>
</evidence>
<accession>A0ABP7NKX3</accession>
<keyword evidence="1" id="KW-0732">Signal</keyword>
<feature type="signal peptide" evidence="1">
    <location>
        <begin position="1"/>
        <end position="24"/>
    </location>
</feature>
<dbReference type="Gene3D" id="3.40.190.10">
    <property type="entry name" value="Periplasmic binding protein-like II"/>
    <property type="match status" value="2"/>
</dbReference>
<keyword evidence="4" id="KW-1185">Reference proteome</keyword>
<dbReference type="SUPFAM" id="SSF53850">
    <property type="entry name" value="Periplasmic binding protein-like II"/>
    <property type="match status" value="1"/>
</dbReference>
<protein>
    <submittedName>
        <fullName evidence="3">Transporter substrate-binding domain-containing protein</fullName>
    </submittedName>
</protein>
<feature type="domain" description="Solute-binding protein family 3/N-terminal" evidence="2">
    <location>
        <begin position="31"/>
        <end position="249"/>
    </location>
</feature>
<name>A0ABP7NKX3_9GAMM</name>
<sequence length="256" mass="28718">MKRGLKFLTVLLCQSVLSAGVVLAEPMTVLTTDFPPYSFSDDGKVSGLSTEIVQAILARANIQTTSYKVYPWARAYTLARTGRNTLIFSIARSTQREDMFQWVGPLAPYQINLYKLRSRKDIRIEDVQQAKLYQVGGEYLDIKQLYLKSEGFEEDWNIELERTAALNVRKLFAGRIDLLPVSSTSLPFIVRKEGFDPADLEVAISLDEISSPLYMAFSLDVPSDVVARAELAFRALTQEGVIQDIHAAYTQGHALQ</sequence>
<feature type="chain" id="PRO_5046806704" evidence="1">
    <location>
        <begin position="25"/>
        <end position="256"/>
    </location>
</feature>
<dbReference type="RefSeq" id="WP_344802885.1">
    <property type="nucleotide sequence ID" value="NZ_BAABBO010000001.1"/>
</dbReference>
<dbReference type="PANTHER" id="PTHR38834:SF3">
    <property type="entry name" value="SOLUTE-BINDING PROTEIN FAMILY 3_N-TERMINAL DOMAIN-CONTAINING PROTEIN"/>
    <property type="match status" value="1"/>
</dbReference>
<comment type="caution">
    <text evidence="3">The sequence shown here is derived from an EMBL/GenBank/DDBJ whole genome shotgun (WGS) entry which is preliminary data.</text>
</comment>
<evidence type="ECO:0000313" key="4">
    <source>
        <dbReference type="Proteomes" id="UP001501337"/>
    </source>
</evidence>
<proteinExistence type="predicted"/>
<evidence type="ECO:0000256" key="1">
    <source>
        <dbReference type="SAM" id="SignalP"/>
    </source>
</evidence>
<dbReference type="EMBL" id="BAABBO010000001">
    <property type="protein sequence ID" value="GAA3948560.1"/>
    <property type="molecule type" value="Genomic_DNA"/>
</dbReference>
<reference evidence="4" key="1">
    <citation type="journal article" date="2019" name="Int. J. Syst. Evol. Microbiol.">
        <title>The Global Catalogue of Microorganisms (GCM) 10K type strain sequencing project: providing services to taxonomists for standard genome sequencing and annotation.</title>
        <authorList>
            <consortium name="The Broad Institute Genomics Platform"/>
            <consortium name="The Broad Institute Genome Sequencing Center for Infectious Disease"/>
            <person name="Wu L."/>
            <person name="Ma J."/>
        </authorList>
    </citation>
    <scope>NUCLEOTIDE SEQUENCE [LARGE SCALE GENOMIC DNA]</scope>
    <source>
        <strain evidence="4">JCM 17555</strain>
    </source>
</reference>
<dbReference type="PANTHER" id="PTHR38834">
    <property type="entry name" value="PERIPLASMIC SUBSTRATE BINDING PROTEIN FAMILY 3"/>
    <property type="match status" value="1"/>
</dbReference>
<dbReference type="Proteomes" id="UP001501337">
    <property type="component" value="Unassembled WGS sequence"/>
</dbReference>